<dbReference type="Proteomes" id="UP000147474">
    <property type="component" value="Segment"/>
</dbReference>
<organism evidence="1 3">
    <name type="scientific">Vaccinia virus</name>
    <name type="common">VACV</name>
    <name type="synonym">Orthopoxvirus vaccinia</name>
    <dbReference type="NCBI Taxonomy" id="10245"/>
    <lineage>
        <taxon>Viruses</taxon>
        <taxon>Varidnaviria</taxon>
        <taxon>Bamfordvirae</taxon>
        <taxon>Nucleocytoviricota</taxon>
        <taxon>Pokkesviricetes</taxon>
        <taxon>Chitovirales</taxon>
        <taxon>Poxviridae</taxon>
        <taxon>Chordopoxvirinae</taxon>
        <taxon>Orthopoxvirus</taxon>
    </lineage>
</organism>
<evidence type="ECO:0008006" key="5">
    <source>
        <dbReference type="Google" id="ProtNLM"/>
    </source>
</evidence>
<dbReference type="EMBL" id="KF179385">
    <property type="protein sequence ID" value="AHB35798.1"/>
    <property type="molecule type" value="Genomic_DNA"/>
</dbReference>
<evidence type="ECO:0000313" key="4">
    <source>
        <dbReference type="Proteomes" id="UP000147474"/>
    </source>
</evidence>
<reference evidence="2 4" key="2">
    <citation type="journal article" date="2015" name="J. Virol.">
        <title>Genomic Analysis, Phenotype, and Virulence of the Historical Brazilian Smallpox Vaccine Strain IOC: Implications for the Origins and Evolutionary Relationships of Vaccinia Virus.</title>
        <authorList>
            <person name="Medaglia M.L."/>
            <person name="Moussatche N."/>
            <person name="Nitsche A."/>
            <person name="Dabrowski P.W."/>
            <person name="Li Y."/>
            <person name="Damon I.K."/>
            <person name="Lucas C.G."/>
            <person name="Arruda L.B."/>
            <person name="Damaso C.R."/>
        </authorList>
    </citation>
    <scope>NUCLEOTIDE SEQUENCE [LARGE SCALE GENOMIC DNA]</scope>
    <source>
        <strain evidence="2">Cantagalo</strain>
    </source>
</reference>
<evidence type="ECO:0000313" key="1">
    <source>
        <dbReference type="EMBL" id="AHB35798.1"/>
    </source>
</evidence>
<proteinExistence type="predicted"/>
<sequence>MHCTNMEIFPVFGISKISNFIANNDCRYYIDTEHQKIISDEINRQMDETVLLTNILSVEVVNDNEMYHFIPHRLSTIILCISSVGGCVISIDNDVNGKNILTFPIDHAVIISPLSKCVVVSKGPTTILVVKADIPSKRLVTSFTNDILYVNNLSLINYLPLSVFIIRRVTDYLDRHICDQIFANNKWYSIITIDNKQFPIPSNCISMSSAKYINSSIEQDTLIHVCNLEHPFDLVYKKMQSYNSVPIKEQILYGRIDNINMSISISVY</sequence>
<dbReference type="EMBL" id="KT013210">
    <property type="protein sequence ID" value="ALF36318.1"/>
    <property type="molecule type" value="Genomic_DNA"/>
</dbReference>
<evidence type="ECO:0000313" key="2">
    <source>
        <dbReference type="EMBL" id="ALF36318.1"/>
    </source>
</evidence>
<name>A0A0A7A6I1_VACCV</name>
<dbReference type="Pfam" id="PF06822">
    <property type="entry name" value="DUF1235"/>
    <property type="match status" value="1"/>
</dbReference>
<gene>
    <name evidence="1" type="primary">VACV_BRZ_SERRO2_158</name>
    <name evidence="2" type="ORF">VACV_CTGV_CM01_161</name>
</gene>
<evidence type="ECO:0000313" key="3">
    <source>
        <dbReference type="Proteomes" id="UP000126037"/>
    </source>
</evidence>
<reference evidence="1 3" key="1">
    <citation type="submission" date="2013-05" db="EMBL/GenBank/DDBJ databases">
        <title>Full-genome sequencing and phylogenetic analysis of Serro 2, a Brazilian naturally-circulating human Vaccinia virus.</title>
        <authorList>
            <person name="de Souza Trindade G."/>
            <person name="Emerson G."/>
            <person name="Sammons S."/>
            <person name="Frace M."/>
            <person name="Govil D."/>
            <person name="Mota B.E.F."/>
            <person name="Abrahao J.S."/>
            <person name="Olsen-Rasmussen M."/>
            <person name="Goldsmith C.S."/>
            <person name="Li Y."/>
            <person name="Carroll D."/>
            <person name="da Fonseca F.G."/>
            <person name="Kroon E."/>
            <person name="Damon I."/>
        </authorList>
    </citation>
    <scope>NUCLEOTIDE SEQUENCE [LARGE SCALE GENOMIC DNA]</scope>
    <source>
        <strain evidence="1">Brazil Serro 2</strain>
    </source>
</reference>
<dbReference type="InterPro" id="IPR009641">
    <property type="entry name" value="Vaccinia_virus_A37"/>
</dbReference>
<protein>
    <recommendedName>
        <fullName evidence="5">CPXV173 protein</fullName>
    </recommendedName>
</protein>
<accession>A0A0A7A6I1</accession>
<dbReference type="Proteomes" id="UP000126037">
    <property type="component" value="Segment"/>
</dbReference>